<evidence type="ECO:0000313" key="2">
    <source>
        <dbReference type="EMBL" id="QDS73017.1"/>
    </source>
</evidence>
<accession>A0A517LBM0</accession>
<dbReference type="OrthoDB" id="4127862at2759"/>
<organism evidence="2 3">
    <name type="scientific">Venturia effusa</name>
    <dbReference type="NCBI Taxonomy" id="50376"/>
    <lineage>
        <taxon>Eukaryota</taxon>
        <taxon>Fungi</taxon>
        <taxon>Dikarya</taxon>
        <taxon>Ascomycota</taxon>
        <taxon>Pezizomycotina</taxon>
        <taxon>Dothideomycetes</taxon>
        <taxon>Pleosporomycetidae</taxon>
        <taxon>Venturiales</taxon>
        <taxon>Venturiaceae</taxon>
        <taxon>Venturia</taxon>
    </lineage>
</organism>
<evidence type="ECO:0000256" key="1">
    <source>
        <dbReference type="SAM" id="MobiDB-lite"/>
    </source>
</evidence>
<sequence>MRWLSVALSSSLVRNERRLFPGKARRYTTSQPPDLAKSKVLHQSGSRSSIDTGGMFKRLFSALKADRTYAHAPATTAQPDLDKPSVLGRKASVKIWTRDKPVLDSTSANPAKTQASGNICAVPKADNPRDRGIDEKIESKEIRDLCELVRKRYALDIEIWSLRDARNRDRGEVKALMVKVDAALARIRRTLDSWDRPDLFDSDSDWVKMQDIKKRIDVAGKREWQKHPPWVDLDQEASSGAVGF</sequence>
<evidence type="ECO:0000313" key="3">
    <source>
        <dbReference type="Proteomes" id="UP000316270"/>
    </source>
</evidence>
<dbReference type="AlphaFoldDB" id="A0A517LBM0"/>
<dbReference type="Proteomes" id="UP000316270">
    <property type="component" value="Chromosome 8"/>
</dbReference>
<name>A0A517LBM0_9PEZI</name>
<feature type="region of interest" description="Disordered" evidence="1">
    <location>
        <begin position="23"/>
        <end position="49"/>
    </location>
</feature>
<feature type="region of interest" description="Disordered" evidence="1">
    <location>
        <begin position="104"/>
        <end position="131"/>
    </location>
</feature>
<protein>
    <submittedName>
        <fullName evidence="2">Uncharacterized protein</fullName>
    </submittedName>
</protein>
<gene>
    <name evidence="2" type="ORF">FKW77_009130</name>
</gene>
<feature type="compositionally biased region" description="Polar residues" evidence="1">
    <location>
        <begin position="104"/>
        <end position="117"/>
    </location>
</feature>
<proteinExistence type="predicted"/>
<keyword evidence="3" id="KW-1185">Reference proteome</keyword>
<reference evidence="2 3" key="1">
    <citation type="submission" date="2019-07" db="EMBL/GenBank/DDBJ databases">
        <title>Finished genome of Venturia effusa.</title>
        <authorList>
            <person name="Young C.A."/>
            <person name="Cox M.P."/>
            <person name="Ganley A.R.D."/>
            <person name="David W.J."/>
        </authorList>
    </citation>
    <scope>NUCLEOTIDE SEQUENCE [LARGE SCALE GENOMIC DNA]</scope>
    <source>
        <strain evidence="3">albino</strain>
    </source>
</reference>
<dbReference type="EMBL" id="CP042192">
    <property type="protein sequence ID" value="QDS73017.1"/>
    <property type="molecule type" value="Genomic_DNA"/>
</dbReference>